<keyword evidence="3" id="KW-1185">Reference proteome</keyword>
<dbReference type="RefSeq" id="WP_075865682.1">
    <property type="nucleotide sequence ID" value="NZ_BDJL01000049.1"/>
</dbReference>
<organism evidence="2 3">
    <name type="scientific">Carboxydothermus islandicus</name>
    <dbReference type="NCBI Taxonomy" id="661089"/>
    <lineage>
        <taxon>Bacteria</taxon>
        <taxon>Bacillati</taxon>
        <taxon>Bacillota</taxon>
        <taxon>Clostridia</taxon>
        <taxon>Thermoanaerobacterales</taxon>
        <taxon>Thermoanaerobacteraceae</taxon>
        <taxon>Carboxydothermus</taxon>
    </lineage>
</organism>
<evidence type="ECO:0000313" key="2">
    <source>
        <dbReference type="EMBL" id="GAV25531.1"/>
    </source>
</evidence>
<dbReference type="InterPro" id="IPR021778">
    <property type="entry name" value="Se/S_carrier-like"/>
</dbReference>
<reference evidence="3" key="1">
    <citation type="submission" date="2016-12" db="EMBL/GenBank/DDBJ databases">
        <title>Draft Genome Sequences od Carboxydothermus pertinax and islandicus, Hydrogenogenic Carboxydotrophic Bacteria.</title>
        <authorList>
            <person name="Fukuyama Y."/>
            <person name="Ohmae K."/>
            <person name="Yoneda Y."/>
            <person name="Yoshida T."/>
            <person name="Sako Y."/>
        </authorList>
    </citation>
    <scope>NUCLEOTIDE SEQUENCE [LARGE SCALE GENOMIC DNA]</scope>
    <source>
        <strain evidence="3">SET</strain>
    </source>
</reference>
<dbReference type="AlphaFoldDB" id="A0A1L8D382"/>
<dbReference type="EMBL" id="BDJL01000049">
    <property type="protein sequence ID" value="GAV25531.1"/>
    <property type="molecule type" value="Genomic_DNA"/>
</dbReference>
<name>A0A1L8D382_9THEO</name>
<comment type="caution">
    <text evidence="2">The sequence shown here is derived from an EMBL/GenBank/DDBJ whole genome shotgun (WGS) entry which is preliminary data.</text>
</comment>
<dbReference type="Pfam" id="PF11823">
    <property type="entry name" value="Se_S_carrier"/>
    <property type="match status" value="1"/>
</dbReference>
<proteinExistence type="predicted"/>
<dbReference type="STRING" id="661089.ciss_14640"/>
<accession>A0A1L8D382</accession>
<sequence>MTYSVILFDNLYQVLCTKKLLENLGIKYEILPVPFELKADCGSCIFVKNLTINELEVLLNSHNIIYSSIETYHVKKEIF</sequence>
<protein>
    <recommendedName>
        <fullName evidence="1">Putative Se/S carrier protein-like domain-containing protein</fullName>
    </recommendedName>
</protein>
<dbReference type="Proteomes" id="UP000187338">
    <property type="component" value="Unassembled WGS sequence"/>
</dbReference>
<dbReference type="OrthoDB" id="3192849at2"/>
<feature type="domain" description="Putative Se/S carrier protein-like" evidence="1">
    <location>
        <begin position="5"/>
        <end position="69"/>
    </location>
</feature>
<evidence type="ECO:0000259" key="1">
    <source>
        <dbReference type="Pfam" id="PF11823"/>
    </source>
</evidence>
<evidence type="ECO:0000313" key="3">
    <source>
        <dbReference type="Proteomes" id="UP000187338"/>
    </source>
</evidence>
<gene>
    <name evidence="2" type="ORF">ciss_14640</name>
</gene>